<organism evidence="1 2">
    <name type="scientific">Mucilaginibacter gracilis</name>
    <dbReference type="NCBI Taxonomy" id="423350"/>
    <lineage>
        <taxon>Bacteria</taxon>
        <taxon>Pseudomonadati</taxon>
        <taxon>Bacteroidota</taxon>
        <taxon>Sphingobacteriia</taxon>
        <taxon>Sphingobacteriales</taxon>
        <taxon>Sphingobacteriaceae</taxon>
        <taxon>Mucilaginibacter</taxon>
    </lineage>
</organism>
<comment type="caution">
    <text evidence="1">The sequence shown here is derived from an EMBL/GenBank/DDBJ whole genome shotgun (WGS) entry which is preliminary data.</text>
</comment>
<gene>
    <name evidence="1" type="ORF">BDD43_4411</name>
</gene>
<dbReference type="Proteomes" id="UP000268007">
    <property type="component" value="Unassembled WGS sequence"/>
</dbReference>
<protein>
    <submittedName>
        <fullName evidence="1">Uncharacterized protein</fullName>
    </submittedName>
</protein>
<name>A0A495J735_9SPHI</name>
<evidence type="ECO:0000313" key="1">
    <source>
        <dbReference type="EMBL" id="RKR84184.1"/>
    </source>
</evidence>
<evidence type="ECO:0000313" key="2">
    <source>
        <dbReference type="Proteomes" id="UP000268007"/>
    </source>
</evidence>
<sequence length="37" mass="4562">MKQEESLEYEQIKKKAPMLPQVIGCRQRPRWWLILCM</sequence>
<proteinExistence type="predicted"/>
<keyword evidence="2" id="KW-1185">Reference proteome</keyword>
<dbReference type="AlphaFoldDB" id="A0A495J735"/>
<reference evidence="1 2" key="1">
    <citation type="submission" date="2018-10" db="EMBL/GenBank/DDBJ databases">
        <title>Genomic Encyclopedia of Archaeal and Bacterial Type Strains, Phase II (KMG-II): from individual species to whole genera.</title>
        <authorList>
            <person name="Goeker M."/>
        </authorList>
    </citation>
    <scope>NUCLEOTIDE SEQUENCE [LARGE SCALE GENOMIC DNA]</scope>
    <source>
        <strain evidence="1 2">DSM 18602</strain>
    </source>
</reference>
<accession>A0A495J735</accession>
<dbReference type="EMBL" id="RBKU01000001">
    <property type="protein sequence ID" value="RKR84184.1"/>
    <property type="molecule type" value="Genomic_DNA"/>
</dbReference>